<comment type="subcellular location">
    <subcellularLocation>
        <location evidence="1">Cell envelope</location>
    </subcellularLocation>
</comment>
<gene>
    <name evidence="3" type="ORF">SVIM_LOCUS233628</name>
</gene>
<dbReference type="AlphaFoldDB" id="A0A6N2LTH9"/>
<sequence length="223" mass="24665">MSFSRLLFASLIAFGLAARAFGAAVLPADEVKALRDIAKTLGKTAWNFSADPCGGQWGWANPNAVPDFSQNYLNGSIPPEWGATQMTTISIIGNRFTGPIPKEIGNISTLVNFIVEFNQFSGVLPPELGNLSRLEKLILFLPHKLKGTYTKMIQIQPDYQDSTREVTGQLVPLVTEEIESFTGTRDREHKVDCCIFNCDYEMLQSAVNVAWILLFTAWVFIAA</sequence>
<organism evidence="3">
    <name type="scientific">Salix viminalis</name>
    <name type="common">Common osier</name>
    <name type="synonym">Basket willow</name>
    <dbReference type="NCBI Taxonomy" id="40686"/>
    <lineage>
        <taxon>Eukaryota</taxon>
        <taxon>Viridiplantae</taxon>
        <taxon>Streptophyta</taxon>
        <taxon>Embryophyta</taxon>
        <taxon>Tracheophyta</taxon>
        <taxon>Spermatophyta</taxon>
        <taxon>Magnoliopsida</taxon>
        <taxon>eudicotyledons</taxon>
        <taxon>Gunneridae</taxon>
        <taxon>Pentapetalae</taxon>
        <taxon>rosids</taxon>
        <taxon>fabids</taxon>
        <taxon>Malpighiales</taxon>
        <taxon>Salicaceae</taxon>
        <taxon>Saliceae</taxon>
        <taxon>Salix</taxon>
    </lineage>
</organism>
<feature type="chain" id="PRO_5026834554" description="Leucine-rich repeat-containing N-terminal plant-type domain-containing protein" evidence="2">
    <location>
        <begin position="23"/>
        <end position="223"/>
    </location>
</feature>
<dbReference type="PANTHER" id="PTHR48059:SF32">
    <property type="entry name" value="LEUCINE-RICH REPEAT DOMAIN, L DOMAIN-LIKE PROTEIN-RELATED"/>
    <property type="match status" value="1"/>
</dbReference>
<dbReference type="InterPro" id="IPR032675">
    <property type="entry name" value="LRR_dom_sf"/>
</dbReference>
<evidence type="ECO:0000313" key="3">
    <source>
        <dbReference type="EMBL" id="VFU40580.1"/>
    </source>
</evidence>
<evidence type="ECO:0008006" key="4">
    <source>
        <dbReference type="Google" id="ProtNLM"/>
    </source>
</evidence>
<dbReference type="Gene3D" id="3.80.10.10">
    <property type="entry name" value="Ribonuclease Inhibitor"/>
    <property type="match status" value="1"/>
</dbReference>
<keyword evidence="2" id="KW-0732">Signal</keyword>
<proteinExistence type="predicted"/>
<protein>
    <recommendedName>
        <fullName evidence="4">Leucine-rich repeat-containing N-terminal plant-type domain-containing protein</fullName>
    </recommendedName>
</protein>
<accession>A0A6N2LTH9</accession>
<dbReference type="EMBL" id="CAADRP010001549">
    <property type="protein sequence ID" value="VFU40580.1"/>
    <property type="molecule type" value="Genomic_DNA"/>
</dbReference>
<name>A0A6N2LTH9_SALVM</name>
<dbReference type="PANTHER" id="PTHR48059">
    <property type="entry name" value="POLYGALACTURONASE INHIBITOR 1"/>
    <property type="match status" value="1"/>
</dbReference>
<dbReference type="SUPFAM" id="SSF52058">
    <property type="entry name" value="L domain-like"/>
    <property type="match status" value="1"/>
</dbReference>
<dbReference type="InterPro" id="IPR051848">
    <property type="entry name" value="PGIP"/>
</dbReference>
<evidence type="ECO:0000256" key="2">
    <source>
        <dbReference type="SAM" id="SignalP"/>
    </source>
</evidence>
<evidence type="ECO:0000256" key="1">
    <source>
        <dbReference type="ARBA" id="ARBA00004196"/>
    </source>
</evidence>
<reference evidence="3" key="1">
    <citation type="submission" date="2019-03" db="EMBL/GenBank/DDBJ databases">
        <authorList>
            <person name="Mank J."/>
            <person name="Almeida P."/>
        </authorList>
    </citation>
    <scope>NUCLEOTIDE SEQUENCE</scope>
    <source>
        <strain evidence="3">78183</strain>
    </source>
</reference>
<feature type="signal peptide" evidence="2">
    <location>
        <begin position="1"/>
        <end position="22"/>
    </location>
</feature>